<reference evidence="2" key="1">
    <citation type="journal article" date="2015" name="Nature">
        <title>Complex archaea that bridge the gap between prokaryotes and eukaryotes.</title>
        <authorList>
            <person name="Spang A."/>
            <person name="Saw J.H."/>
            <person name="Jorgensen S.L."/>
            <person name="Zaremba-Niedzwiedzka K."/>
            <person name="Martijn J."/>
            <person name="Lind A.E."/>
            <person name="van Eijk R."/>
            <person name="Schleper C."/>
            <person name="Guy L."/>
            <person name="Ettema T.J."/>
        </authorList>
    </citation>
    <scope>NUCLEOTIDE SEQUENCE</scope>
</reference>
<feature type="domain" description="VWFA" evidence="1">
    <location>
        <begin position="110"/>
        <end position="242"/>
    </location>
</feature>
<dbReference type="PANTHER" id="PTHR10579:SF43">
    <property type="entry name" value="ZINC FINGER (C3HC4-TYPE RING FINGER) FAMILY PROTEIN"/>
    <property type="match status" value="1"/>
</dbReference>
<evidence type="ECO:0000313" key="2">
    <source>
        <dbReference type="EMBL" id="KKK59764.1"/>
    </source>
</evidence>
<dbReference type="PROSITE" id="PS50234">
    <property type="entry name" value="VWFA"/>
    <property type="match status" value="1"/>
</dbReference>
<organism evidence="2">
    <name type="scientific">marine sediment metagenome</name>
    <dbReference type="NCBI Taxonomy" id="412755"/>
    <lineage>
        <taxon>unclassified sequences</taxon>
        <taxon>metagenomes</taxon>
        <taxon>ecological metagenomes</taxon>
    </lineage>
</organism>
<gene>
    <name evidence="2" type="ORF">LCGC14_3031140</name>
</gene>
<comment type="caution">
    <text evidence="2">The sequence shown here is derived from an EMBL/GenBank/DDBJ whole genome shotgun (WGS) entry which is preliminary data.</text>
</comment>
<protein>
    <recommendedName>
        <fullName evidence="1">VWFA domain-containing protein</fullName>
    </recommendedName>
</protein>
<dbReference type="AlphaFoldDB" id="A0A0F8Z079"/>
<dbReference type="SUPFAM" id="SSF53300">
    <property type="entry name" value="vWA-like"/>
    <property type="match status" value="1"/>
</dbReference>
<dbReference type="InterPro" id="IPR002035">
    <property type="entry name" value="VWF_A"/>
</dbReference>
<name>A0A0F8Z079_9ZZZZ</name>
<sequence>MKRLSIIIILFVIFASAPPRSMGEKSAKEAASTTERVEYVAERGLLVRPEEVYIDSIVAGLDYRYPMPECDFGVTLYSGHRQVSSLGQEEVIQIGIQGKELGFEELPPMNLAFVIDKSGSMNDRDKMEWVKESFYIFIEKVRDKDFVSLVIFDNTAKVIFPSTRMDTADRRMMFKNAVQGIQAGGETNLVKGLSLGYKEVLSNYRSEYTDRVLFLTDGVGESGGILEMAEASQIRADIDHEP</sequence>
<accession>A0A0F8Z079</accession>
<dbReference type="EMBL" id="LAZR01063302">
    <property type="protein sequence ID" value="KKK59764.1"/>
    <property type="molecule type" value="Genomic_DNA"/>
</dbReference>
<dbReference type="InterPro" id="IPR036465">
    <property type="entry name" value="vWFA_dom_sf"/>
</dbReference>
<dbReference type="PANTHER" id="PTHR10579">
    <property type="entry name" value="CALCIUM-ACTIVATED CHLORIDE CHANNEL REGULATOR"/>
    <property type="match status" value="1"/>
</dbReference>
<proteinExistence type="predicted"/>
<evidence type="ECO:0000259" key="1">
    <source>
        <dbReference type="PROSITE" id="PS50234"/>
    </source>
</evidence>
<dbReference type="InterPro" id="IPR051266">
    <property type="entry name" value="CLCR"/>
</dbReference>
<dbReference type="Pfam" id="PF13519">
    <property type="entry name" value="VWA_2"/>
    <property type="match status" value="1"/>
</dbReference>
<dbReference type="Gene3D" id="3.40.50.410">
    <property type="entry name" value="von Willebrand factor, type A domain"/>
    <property type="match status" value="1"/>
</dbReference>